<dbReference type="PANTHER" id="PTHR44520:SF1">
    <property type="entry name" value="TWO-COMPONENT SYSTEM REGULATORY PROTEIN"/>
    <property type="match status" value="1"/>
</dbReference>
<name>B2J1W0_NOSP7</name>
<dbReference type="OrthoDB" id="5510574at2"/>
<dbReference type="STRING" id="63737.Npun_F3566"/>
<dbReference type="HOGENOM" id="CLU_000445_69_17_3"/>
<sequence length="159" mass="18211">MSDQPIDQPTDPYFEQALSIVLVEDNATDAELTIRALRRSRIGNNIKLLEDGAEALDFFFCRGEYAHRSMTNQPKVILLDLKLPRISGLEVLRQLKSDPRTQMIPVVVLTSSAEDQDMIESYQLGVNSYIVKPVDFEQFNQAVQQLGFYWILFNQLPVF</sequence>
<dbReference type="Proteomes" id="UP000001191">
    <property type="component" value="Chromosome"/>
</dbReference>
<keyword evidence="1" id="KW-0597">Phosphoprotein</keyword>
<proteinExistence type="predicted"/>
<evidence type="ECO:0000313" key="4">
    <source>
        <dbReference type="Proteomes" id="UP000001191"/>
    </source>
</evidence>
<dbReference type="eggNOG" id="COG0745">
    <property type="taxonomic scope" value="Bacteria"/>
</dbReference>
<gene>
    <name evidence="3" type="ordered locus">Npun_F3566</name>
</gene>
<evidence type="ECO:0000259" key="2">
    <source>
        <dbReference type="PROSITE" id="PS50110"/>
    </source>
</evidence>
<dbReference type="SMART" id="SM00448">
    <property type="entry name" value="REC"/>
    <property type="match status" value="1"/>
</dbReference>
<dbReference type="Pfam" id="PF00072">
    <property type="entry name" value="Response_reg"/>
    <property type="match status" value="1"/>
</dbReference>
<dbReference type="GO" id="GO:0000160">
    <property type="term" value="P:phosphorelay signal transduction system"/>
    <property type="evidence" value="ECO:0007669"/>
    <property type="project" value="InterPro"/>
</dbReference>
<dbReference type="AlphaFoldDB" id="B2J1W0"/>
<dbReference type="RefSeq" id="WP_012409934.1">
    <property type="nucleotide sequence ID" value="NC_010628.1"/>
</dbReference>
<dbReference type="PROSITE" id="PS50110">
    <property type="entry name" value="RESPONSE_REGULATORY"/>
    <property type="match status" value="1"/>
</dbReference>
<dbReference type="InterPro" id="IPR001789">
    <property type="entry name" value="Sig_transdc_resp-reg_receiver"/>
</dbReference>
<keyword evidence="4" id="KW-1185">Reference proteome</keyword>
<organism evidence="3 4">
    <name type="scientific">Nostoc punctiforme (strain ATCC 29133 / PCC 73102)</name>
    <dbReference type="NCBI Taxonomy" id="63737"/>
    <lineage>
        <taxon>Bacteria</taxon>
        <taxon>Bacillati</taxon>
        <taxon>Cyanobacteriota</taxon>
        <taxon>Cyanophyceae</taxon>
        <taxon>Nostocales</taxon>
        <taxon>Nostocaceae</taxon>
        <taxon>Nostoc</taxon>
    </lineage>
</organism>
<dbReference type="InterPro" id="IPR011006">
    <property type="entry name" value="CheY-like_superfamily"/>
</dbReference>
<dbReference type="KEGG" id="npu:Npun_F3566"/>
<dbReference type="EnsemblBacteria" id="ACC81962">
    <property type="protein sequence ID" value="ACC81962"/>
    <property type="gene ID" value="Npun_F3566"/>
</dbReference>
<dbReference type="SUPFAM" id="SSF52172">
    <property type="entry name" value="CheY-like"/>
    <property type="match status" value="1"/>
</dbReference>
<dbReference type="Gene3D" id="3.40.50.2300">
    <property type="match status" value="1"/>
</dbReference>
<reference evidence="4" key="1">
    <citation type="submission" date="2008-04" db="EMBL/GenBank/DDBJ databases">
        <title>Complete sequence of chromosome of Nostoc punctiforme ATCC 29133.</title>
        <authorList>
            <consortium name="US DOE Joint Genome Institute"/>
            <person name="Copeland A."/>
            <person name="Lucas S."/>
            <person name="Lapidus A."/>
            <person name="Glavina del Rio T."/>
            <person name="Dalin E."/>
            <person name="Tice H."/>
            <person name="Pitluck S."/>
            <person name="Chain P."/>
            <person name="Malfatti S."/>
            <person name="Shin M."/>
            <person name="Vergez L."/>
            <person name="Schmutz J."/>
            <person name="Larimer F."/>
            <person name="Land M."/>
            <person name="Hauser L."/>
            <person name="Kyrpides N."/>
            <person name="Kim E."/>
            <person name="Meeks J.C."/>
            <person name="Elhai J."/>
            <person name="Campbell E.L."/>
            <person name="Thiel T."/>
            <person name="Longmire J."/>
            <person name="Potts M."/>
            <person name="Atlas R."/>
        </authorList>
    </citation>
    <scope>NUCLEOTIDE SEQUENCE [LARGE SCALE GENOMIC DNA]</scope>
    <source>
        <strain evidence="4">ATCC 29133 / PCC 73102</strain>
    </source>
</reference>
<evidence type="ECO:0000313" key="3">
    <source>
        <dbReference type="EMBL" id="ACC81962.1"/>
    </source>
</evidence>
<evidence type="ECO:0000256" key="1">
    <source>
        <dbReference type="PROSITE-ProRule" id="PRU00169"/>
    </source>
</evidence>
<dbReference type="InterPro" id="IPR052893">
    <property type="entry name" value="TCS_response_regulator"/>
</dbReference>
<protein>
    <submittedName>
        <fullName evidence="3">Response regulator receiver protein</fullName>
    </submittedName>
</protein>
<reference evidence="3 4" key="2">
    <citation type="journal article" date="2013" name="Plant Physiol.">
        <title>A Nostoc punctiforme Sugar Transporter Necessary to Establish a Cyanobacterium-Plant Symbiosis.</title>
        <authorList>
            <person name="Ekman M."/>
            <person name="Picossi S."/>
            <person name="Campbell E.L."/>
            <person name="Meeks J.C."/>
            <person name="Flores E."/>
        </authorList>
    </citation>
    <scope>NUCLEOTIDE SEQUENCE [LARGE SCALE GENOMIC DNA]</scope>
    <source>
        <strain evidence="4">ATCC 29133 / PCC 73102</strain>
    </source>
</reference>
<feature type="modified residue" description="4-aspartylphosphate" evidence="1">
    <location>
        <position position="80"/>
    </location>
</feature>
<feature type="domain" description="Response regulatory" evidence="2">
    <location>
        <begin position="19"/>
        <end position="147"/>
    </location>
</feature>
<dbReference type="PhylomeDB" id="B2J1W0"/>
<dbReference type="PANTHER" id="PTHR44520">
    <property type="entry name" value="RESPONSE REGULATOR RCP1-RELATED"/>
    <property type="match status" value="1"/>
</dbReference>
<dbReference type="EMBL" id="CP001037">
    <property type="protein sequence ID" value="ACC81962.1"/>
    <property type="molecule type" value="Genomic_DNA"/>
</dbReference>
<accession>B2J1W0</accession>
<dbReference type="CDD" id="cd17557">
    <property type="entry name" value="REC_Rcp-like"/>
    <property type="match status" value="1"/>
</dbReference>